<evidence type="ECO:0008006" key="3">
    <source>
        <dbReference type="Google" id="ProtNLM"/>
    </source>
</evidence>
<dbReference type="Proteomes" id="UP001385892">
    <property type="component" value="Unassembled WGS sequence"/>
</dbReference>
<dbReference type="EMBL" id="JBBKZT010000025">
    <property type="protein sequence ID" value="MEJ8851649.1"/>
    <property type="molecule type" value="Genomic_DNA"/>
</dbReference>
<evidence type="ECO:0000313" key="1">
    <source>
        <dbReference type="EMBL" id="MEJ8851649.1"/>
    </source>
</evidence>
<accession>A0ABU8WW70</accession>
<dbReference type="RefSeq" id="WP_340347362.1">
    <property type="nucleotide sequence ID" value="NZ_JBBKZT010000025.1"/>
</dbReference>
<organism evidence="1 2">
    <name type="scientific">Variovorax rhizosphaerae</name>
    <dbReference type="NCBI Taxonomy" id="1836200"/>
    <lineage>
        <taxon>Bacteria</taxon>
        <taxon>Pseudomonadati</taxon>
        <taxon>Pseudomonadota</taxon>
        <taxon>Betaproteobacteria</taxon>
        <taxon>Burkholderiales</taxon>
        <taxon>Comamonadaceae</taxon>
        <taxon>Variovorax</taxon>
    </lineage>
</organism>
<proteinExistence type="predicted"/>
<sequence>MPPLWIDHSLWILNGNLRLLSTVRGSKEPGQEQFVEVDNSVDDIVLRLQEILLQAPHGQLRMDGLKVHVGSPWIKYDIVPWQEGLRKPADWAAYARIIMGQHFDTDAQGWHVTVAEGDYGEPRVVASIDDILYQAILSFAKSQRLQIRSFETALFATANMFADQFVAPEFALLVLELKFASYAFYREGAWQGVGSFATRNDKPDGAQLAAVLRDAAMLSSSFLPTQVYLSSYGQMPRELQGMAGFTPKWLGLSFPQEITAR</sequence>
<protein>
    <recommendedName>
        <fullName evidence="3">DUF3396 domain-containing protein</fullName>
    </recommendedName>
</protein>
<name>A0ABU8WW70_9BURK</name>
<reference evidence="1 2" key="1">
    <citation type="submission" date="2024-03" db="EMBL/GenBank/DDBJ databases">
        <title>Novel species of the genus Variovorax.</title>
        <authorList>
            <person name="Liu Q."/>
            <person name="Xin Y.-H."/>
        </authorList>
    </citation>
    <scope>NUCLEOTIDE SEQUENCE [LARGE SCALE GENOMIC DNA]</scope>
    <source>
        <strain evidence="1 2">KACC 18900</strain>
    </source>
</reference>
<gene>
    <name evidence="1" type="ORF">WKW82_33795</name>
</gene>
<comment type="caution">
    <text evidence="1">The sequence shown here is derived from an EMBL/GenBank/DDBJ whole genome shotgun (WGS) entry which is preliminary data.</text>
</comment>
<evidence type="ECO:0000313" key="2">
    <source>
        <dbReference type="Proteomes" id="UP001385892"/>
    </source>
</evidence>
<keyword evidence="2" id="KW-1185">Reference proteome</keyword>